<dbReference type="Proteomes" id="UP000515811">
    <property type="component" value="Chromosome"/>
</dbReference>
<gene>
    <name evidence="2" type="ORF">H9K76_18390</name>
</gene>
<name>A0A7G9RLL1_9BURK</name>
<sequence>MSSTTESVGIVAGKTAAYGGGATAFVSGLTLSEVGVIVGIVVAVLGLLLGQFWSWRRDRREQREMDVRLSHDIGTGWDKL</sequence>
<evidence type="ECO:0000313" key="2">
    <source>
        <dbReference type="EMBL" id="QNN56486.1"/>
    </source>
</evidence>
<evidence type="ECO:0000256" key="1">
    <source>
        <dbReference type="SAM" id="Phobius"/>
    </source>
</evidence>
<keyword evidence="1" id="KW-0812">Transmembrane</keyword>
<accession>A0A7G9RLL1</accession>
<organism evidence="2 3">
    <name type="scientific">Diaphorobacter ruginosibacter</name>
    <dbReference type="NCBI Taxonomy" id="1715720"/>
    <lineage>
        <taxon>Bacteria</taxon>
        <taxon>Pseudomonadati</taxon>
        <taxon>Pseudomonadota</taxon>
        <taxon>Betaproteobacteria</taxon>
        <taxon>Burkholderiales</taxon>
        <taxon>Comamonadaceae</taxon>
        <taxon>Diaphorobacter</taxon>
    </lineage>
</organism>
<proteinExistence type="predicted"/>
<dbReference type="AlphaFoldDB" id="A0A7G9RLL1"/>
<keyword evidence="1" id="KW-0472">Membrane</keyword>
<dbReference type="EMBL" id="CP060714">
    <property type="protein sequence ID" value="QNN56486.1"/>
    <property type="molecule type" value="Genomic_DNA"/>
</dbReference>
<reference evidence="2 3" key="1">
    <citation type="submission" date="2020-08" db="EMBL/GenBank/DDBJ databases">
        <title>Genome sequence of Diaphorobacter ruginosibacter DSM 27467T.</title>
        <authorList>
            <person name="Hyun D.-W."/>
            <person name="Bae J.-W."/>
        </authorList>
    </citation>
    <scope>NUCLEOTIDE SEQUENCE [LARGE SCALE GENOMIC DNA]</scope>
    <source>
        <strain evidence="2 3">DSM 27467</strain>
    </source>
</reference>
<keyword evidence="3" id="KW-1185">Reference proteome</keyword>
<evidence type="ECO:0000313" key="3">
    <source>
        <dbReference type="Proteomes" id="UP000515811"/>
    </source>
</evidence>
<dbReference type="RefSeq" id="WP_187596752.1">
    <property type="nucleotide sequence ID" value="NZ_CP060714.1"/>
</dbReference>
<evidence type="ECO:0008006" key="4">
    <source>
        <dbReference type="Google" id="ProtNLM"/>
    </source>
</evidence>
<dbReference type="KEGG" id="drg:H9K76_18390"/>
<feature type="transmembrane region" description="Helical" evidence="1">
    <location>
        <begin position="34"/>
        <end position="55"/>
    </location>
</feature>
<keyword evidence="1" id="KW-1133">Transmembrane helix</keyword>
<protein>
    <recommendedName>
        <fullName evidence="4">Holin</fullName>
    </recommendedName>
</protein>